<evidence type="ECO:0000256" key="17">
    <source>
        <dbReference type="ARBA" id="ARBA00023201"/>
    </source>
</evidence>
<evidence type="ECO:0000256" key="12">
    <source>
        <dbReference type="ARBA" id="ARBA00022989"/>
    </source>
</evidence>
<dbReference type="SUPFAM" id="SSF57716">
    <property type="entry name" value="Glucocorticoid receptor-like (DNA-binding domain)"/>
    <property type="match status" value="5"/>
</dbReference>
<dbReference type="FunFam" id="2.10.110.10:FF:000050">
    <property type="entry name" value="Four and a half LIM domains protein 1"/>
    <property type="match status" value="1"/>
</dbReference>
<feature type="transmembrane region" description="Helical" evidence="22">
    <location>
        <begin position="503"/>
        <end position="528"/>
    </location>
</feature>
<dbReference type="SMART" id="SM00132">
    <property type="entry name" value="LIM"/>
    <property type="match status" value="4"/>
</dbReference>
<evidence type="ECO:0000256" key="1">
    <source>
        <dbReference type="ARBA" id="ARBA00004195"/>
    </source>
</evidence>
<evidence type="ECO:0000256" key="7">
    <source>
        <dbReference type="ARBA" id="ARBA00022723"/>
    </source>
</evidence>
<dbReference type="GO" id="GO:0005886">
    <property type="term" value="C:plasma membrane"/>
    <property type="evidence" value="ECO:0007669"/>
    <property type="project" value="UniProtKB-SubCell"/>
</dbReference>
<keyword evidence="15 20" id="KW-0406">Ion transport</keyword>
<dbReference type="Gene3D" id="2.10.110.10">
    <property type="entry name" value="Cysteine Rich Protein"/>
    <property type="match status" value="4"/>
</dbReference>
<dbReference type="CDD" id="cd09344">
    <property type="entry name" value="LIM1_FHL1"/>
    <property type="match status" value="1"/>
</dbReference>
<dbReference type="Pfam" id="PF00999">
    <property type="entry name" value="Na_H_Exchanger"/>
    <property type="match status" value="1"/>
</dbReference>
<dbReference type="GO" id="GO:0015385">
    <property type="term" value="F:sodium:proton antiporter activity"/>
    <property type="evidence" value="ECO:0007669"/>
    <property type="project" value="InterPro"/>
</dbReference>
<feature type="region of interest" description="Disordered" evidence="21">
    <location>
        <begin position="678"/>
        <end position="744"/>
    </location>
</feature>
<dbReference type="InterPro" id="IPR004709">
    <property type="entry name" value="NaH_exchanger"/>
</dbReference>
<comment type="caution">
    <text evidence="24">The sequence shown here is derived from an EMBL/GenBank/DDBJ whole genome shotgun (WGS) entry which is preliminary data.</text>
</comment>
<dbReference type="InterPro" id="IPR001781">
    <property type="entry name" value="Znf_LIM"/>
</dbReference>
<dbReference type="GO" id="GO:0098719">
    <property type="term" value="P:sodium ion import across plasma membrane"/>
    <property type="evidence" value="ECO:0007669"/>
    <property type="project" value="TreeGrafter"/>
</dbReference>
<dbReference type="GO" id="GO:0015386">
    <property type="term" value="F:potassium:proton antiporter activity"/>
    <property type="evidence" value="ECO:0007669"/>
    <property type="project" value="TreeGrafter"/>
</dbReference>
<dbReference type="GO" id="GO:0055038">
    <property type="term" value="C:recycling endosome membrane"/>
    <property type="evidence" value="ECO:0007669"/>
    <property type="project" value="UniProtKB-SubCell"/>
</dbReference>
<keyword evidence="17 20" id="KW-0739">Sodium transport</keyword>
<dbReference type="PROSITE" id="PS00478">
    <property type="entry name" value="LIM_DOMAIN_1"/>
    <property type="match status" value="3"/>
</dbReference>
<dbReference type="PRINTS" id="PR01088">
    <property type="entry name" value="NAHEXCHNGR6"/>
</dbReference>
<dbReference type="CDD" id="cd09424">
    <property type="entry name" value="LIM2_FHL1"/>
    <property type="match status" value="1"/>
</dbReference>
<gene>
    <name evidence="24" type="ORF">Q5P01_019193</name>
</gene>
<keyword evidence="14" id="KW-0915">Sodium</keyword>
<keyword evidence="13 19" id="KW-0440">LIM domain</keyword>
<dbReference type="FunFam" id="2.10.110.10:FF:000013">
    <property type="entry name" value="Four and a half LIM domains 1"/>
    <property type="match status" value="1"/>
</dbReference>
<dbReference type="PANTHER" id="PTHR10110:SF153">
    <property type="entry name" value="SODIUM_HYDROGEN EXCHANGER"/>
    <property type="match status" value="1"/>
</dbReference>
<evidence type="ECO:0000256" key="20">
    <source>
        <dbReference type="RuleBase" id="RU003722"/>
    </source>
</evidence>
<evidence type="ECO:0000256" key="2">
    <source>
        <dbReference type="ARBA" id="ARBA00004651"/>
    </source>
</evidence>
<evidence type="ECO:0000256" key="11">
    <source>
        <dbReference type="ARBA" id="ARBA00022833"/>
    </source>
</evidence>
<evidence type="ECO:0000256" key="8">
    <source>
        <dbReference type="ARBA" id="ARBA00022737"/>
    </source>
</evidence>
<feature type="region of interest" description="Disordered" evidence="21">
    <location>
        <begin position="636"/>
        <end position="663"/>
    </location>
</feature>
<keyword evidence="6 20" id="KW-0812">Transmembrane</keyword>
<evidence type="ECO:0000256" key="19">
    <source>
        <dbReference type="PROSITE-ProRule" id="PRU00125"/>
    </source>
</evidence>
<keyword evidence="7 19" id="KW-0479">Metal-binding</keyword>
<dbReference type="Pfam" id="PF00412">
    <property type="entry name" value="LIM"/>
    <property type="match status" value="4"/>
</dbReference>
<dbReference type="GO" id="GO:0008270">
    <property type="term" value="F:zinc ion binding"/>
    <property type="evidence" value="ECO:0007669"/>
    <property type="project" value="UniProtKB-KW"/>
</dbReference>
<evidence type="ECO:0000313" key="25">
    <source>
        <dbReference type="Proteomes" id="UP001187415"/>
    </source>
</evidence>
<dbReference type="EMBL" id="JAUPFM010000015">
    <property type="protein sequence ID" value="KAK2828159.1"/>
    <property type="molecule type" value="Genomic_DNA"/>
</dbReference>
<keyword evidence="12 22" id="KW-1133">Transmembrane helix</keyword>
<feature type="transmembrane region" description="Helical" evidence="22">
    <location>
        <begin position="57"/>
        <end position="75"/>
    </location>
</feature>
<evidence type="ECO:0000256" key="9">
    <source>
        <dbReference type="ARBA" id="ARBA00022753"/>
    </source>
</evidence>
<dbReference type="PROSITE" id="PS50023">
    <property type="entry name" value="LIM_DOMAIN_2"/>
    <property type="match status" value="3"/>
</dbReference>
<evidence type="ECO:0000256" key="13">
    <source>
        <dbReference type="ARBA" id="ARBA00023038"/>
    </source>
</evidence>
<evidence type="ECO:0000256" key="18">
    <source>
        <dbReference type="ARBA" id="ARBA00059927"/>
    </source>
</evidence>
<dbReference type="NCBIfam" id="TIGR00840">
    <property type="entry name" value="b_cpa1"/>
    <property type="match status" value="1"/>
</dbReference>
<evidence type="ECO:0000259" key="23">
    <source>
        <dbReference type="PROSITE" id="PS50023"/>
    </source>
</evidence>
<feature type="domain" description="LIM zinc-binding" evidence="23">
    <location>
        <begin position="854"/>
        <end position="915"/>
    </location>
</feature>
<dbReference type="AlphaFoldDB" id="A0AA88M0U2"/>
<feature type="domain" description="LIM zinc-binding" evidence="23">
    <location>
        <begin position="793"/>
        <end position="853"/>
    </location>
</feature>
<comment type="function">
    <text evidence="18">May have an involvement in muscle development or hypertrophy. Isoform 2 binds to RBP-J and plays a negative regulatory role in the RBP-J-mediated transcription in mammalian systems.</text>
</comment>
<dbReference type="CDD" id="cd09429">
    <property type="entry name" value="LIM3_FHL1"/>
    <property type="match status" value="1"/>
</dbReference>
<keyword evidence="4 20" id="KW-0813">Transport</keyword>
<feature type="transmembrane region" description="Helical" evidence="22">
    <location>
        <begin position="355"/>
        <end position="388"/>
    </location>
</feature>
<feature type="transmembrane region" description="Helical" evidence="22">
    <location>
        <begin position="435"/>
        <end position="454"/>
    </location>
</feature>
<keyword evidence="5" id="KW-1003">Cell membrane</keyword>
<accession>A0AA88M0U2</accession>
<reference evidence="24" key="1">
    <citation type="submission" date="2023-07" db="EMBL/GenBank/DDBJ databases">
        <title>Chromosome-level Genome Assembly of Striped Snakehead (Channa striata).</title>
        <authorList>
            <person name="Liu H."/>
        </authorList>
    </citation>
    <scope>NUCLEOTIDE SEQUENCE</scope>
    <source>
        <strain evidence="24">Gz</strain>
        <tissue evidence="24">Muscle</tissue>
    </source>
</reference>
<keyword evidence="20" id="KW-0050">Antiport</keyword>
<evidence type="ECO:0000256" key="10">
    <source>
        <dbReference type="ARBA" id="ARBA00022771"/>
    </source>
</evidence>
<evidence type="ECO:0000256" key="15">
    <source>
        <dbReference type="ARBA" id="ARBA00023065"/>
    </source>
</evidence>
<dbReference type="InterPro" id="IPR018422">
    <property type="entry name" value="Cation/H_exchanger_CPA1"/>
</dbReference>
<keyword evidence="9" id="KW-0967">Endosome</keyword>
<keyword evidence="16 22" id="KW-0472">Membrane</keyword>
<comment type="similarity">
    <text evidence="3 20">Belongs to the monovalent cation:proton antiporter 1 (CPA1) transporter (TC 2.A.36) family.</text>
</comment>
<dbReference type="InterPro" id="IPR002090">
    <property type="entry name" value="NHE-6/7/9"/>
</dbReference>
<keyword evidence="8" id="KW-0677">Repeat</keyword>
<evidence type="ECO:0000256" key="16">
    <source>
        <dbReference type="ARBA" id="ARBA00023136"/>
    </source>
</evidence>
<keyword evidence="25" id="KW-1185">Reference proteome</keyword>
<dbReference type="PANTHER" id="PTHR10110">
    <property type="entry name" value="SODIUM/HYDROGEN EXCHANGER"/>
    <property type="match status" value="1"/>
</dbReference>
<feature type="transmembrane region" description="Helical" evidence="22">
    <location>
        <begin position="309"/>
        <end position="334"/>
    </location>
</feature>
<organism evidence="24 25">
    <name type="scientific">Channa striata</name>
    <name type="common">Snakehead murrel</name>
    <name type="synonym">Ophicephalus striatus</name>
    <dbReference type="NCBI Taxonomy" id="64152"/>
    <lineage>
        <taxon>Eukaryota</taxon>
        <taxon>Metazoa</taxon>
        <taxon>Chordata</taxon>
        <taxon>Craniata</taxon>
        <taxon>Vertebrata</taxon>
        <taxon>Euteleostomi</taxon>
        <taxon>Actinopterygii</taxon>
        <taxon>Neopterygii</taxon>
        <taxon>Teleostei</taxon>
        <taxon>Neoteleostei</taxon>
        <taxon>Acanthomorphata</taxon>
        <taxon>Anabantaria</taxon>
        <taxon>Anabantiformes</taxon>
        <taxon>Channoidei</taxon>
        <taxon>Channidae</taxon>
        <taxon>Channa</taxon>
    </lineage>
</organism>
<keyword evidence="10" id="KW-0863">Zinc-finger</keyword>
<comment type="subcellular location">
    <subcellularLocation>
        <location evidence="2">Cell membrane</location>
        <topology evidence="2">Multi-pass membrane protein</topology>
    </subcellularLocation>
    <subcellularLocation>
        <location evidence="1">Recycling endosome membrane</location>
        <topology evidence="1">Multi-pass membrane protein</topology>
    </subcellularLocation>
</comment>
<dbReference type="GO" id="GO:0051453">
    <property type="term" value="P:regulation of intracellular pH"/>
    <property type="evidence" value="ECO:0007669"/>
    <property type="project" value="TreeGrafter"/>
</dbReference>
<feature type="compositionally biased region" description="Low complexity" evidence="21">
    <location>
        <begin position="641"/>
        <end position="653"/>
    </location>
</feature>
<keyword evidence="11 19" id="KW-0862">Zinc</keyword>
<proteinExistence type="inferred from homology"/>
<evidence type="ECO:0000256" key="21">
    <source>
        <dbReference type="SAM" id="MobiDB-lite"/>
    </source>
</evidence>
<feature type="transmembrane region" description="Helical" evidence="22">
    <location>
        <begin position="166"/>
        <end position="183"/>
    </location>
</feature>
<evidence type="ECO:0000256" key="6">
    <source>
        <dbReference type="ARBA" id="ARBA00022692"/>
    </source>
</evidence>
<feature type="domain" description="LIM zinc-binding" evidence="23">
    <location>
        <begin position="974"/>
        <end position="1034"/>
    </location>
</feature>
<evidence type="ECO:0000313" key="24">
    <source>
        <dbReference type="EMBL" id="KAK2828159.1"/>
    </source>
</evidence>
<evidence type="ECO:0000256" key="3">
    <source>
        <dbReference type="ARBA" id="ARBA00007367"/>
    </source>
</evidence>
<dbReference type="CDD" id="cd09348">
    <property type="entry name" value="LIM4_FHL1"/>
    <property type="match status" value="1"/>
</dbReference>
<evidence type="ECO:0000256" key="14">
    <source>
        <dbReference type="ARBA" id="ARBA00023053"/>
    </source>
</evidence>
<evidence type="ECO:0000256" key="5">
    <source>
        <dbReference type="ARBA" id="ARBA00022475"/>
    </source>
</evidence>
<name>A0AA88M0U2_CHASR</name>
<sequence length="1034" mass="113349">MGSAPGRFGAGSASTLLLSLPFLSTFALVGSRGASNAMDNAATEMLAEQSHRQDSANLLIFIMLLTLTILTIWLFKHQRFRFLHETGLAMIYGLLVGVILRFGVHVPQSMSDVMLSCAVNASPPTLLVNVSGRFYEYTLKGEVSRGKGHQVQDDEMLRKVTFDPEVFFNILLPPIIFHAGYSLKRRHFFRNIGSILAYAFMGTVISCLIIGLIMYGFVSFMKLIGQLRGDFYFTDCLFFGAIISATDPVTVLAIFHELKVDVDLYALLFGESVLNDAVAIVLSSSIVAYQPAGDNSHSFEAMAMLKSFGVFMGVFSGSLALGVATGVMTALISFHHFYHVTKFTKLRDFPLLETALFFLMSWSTFLLAEACGFTGVVAVLFCGITQAHYTYNNLSPESQDRTKQLFELLNFLAENFIFSYMGLTLFSFQSHVFNPLFIIGAFVAVFLGRAANIYPLSFLLNLGRKNKIGKNFQHVMMFAGLRGAMAFALSIRDTETYARQMMFSTTLLIVFFTVWICGGGTTAMLSFMSIPVGVDSDQENSSSTALGGSQRRNTKHESAWPFRIWYNFDHNYLKPLLTHSGPPLTATLPSCCGPLARCLTSPQAYENEGQLHDDDSDFIPNDANVGSMYADVTVSTDASGSHTTNRQRSSTTSTGGGPTDEGTDRELALAEHEVAIRGTRLVLPMDDPVEPPTTVTLPPPPSPPRSDPRRHRLKRLISGPLASTFTVSPTRGSRRRGVSPPPPAAADLALDPVGQWPTAHVVSTVATTSGGRGSSAARAGLCASAATPSSAPTPAPKCHRPISVETKELSHKGRYWHEECFRCAKCYKPLAKEPFSTKDDRIMCGKCCSREDAPRCHGCYKPILAGAESVEYKGNSWHDECFTCFNCKRSIGSQSFLSKGNDIYCSPCYDKKFAKQCVSCKKPITSGGVNYQDQPWHSHCFVCSSCSKPLAGSSFTKHQDQVFCVDCYKTCVAKKCSGCQNPITGFGKGVNVVNYEDSSWHEYCFNCKRCSLSLSNKPFVAKGRDILCSNCANK</sequence>
<feature type="transmembrane region" description="Helical" evidence="22">
    <location>
        <begin position="408"/>
        <end position="428"/>
    </location>
</feature>
<evidence type="ECO:0000256" key="4">
    <source>
        <dbReference type="ARBA" id="ARBA00022448"/>
    </source>
</evidence>
<feature type="transmembrane region" description="Helical" evidence="22">
    <location>
        <begin position="87"/>
        <end position="104"/>
    </location>
</feature>
<dbReference type="Proteomes" id="UP001187415">
    <property type="component" value="Unassembled WGS sequence"/>
</dbReference>
<evidence type="ECO:0000256" key="22">
    <source>
        <dbReference type="SAM" id="Phobius"/>
    </source>
</evidence>
<protein>
    <recommendedName>
        <fullName evidence="20">Sodium/hydrogen exchanger</fullName>
    </recommendedName>
</protein>
<dbReference type="PRINTS" id="PR01084">
    <property type="entry name" value="NAHEXCHNGR"/>
</dbReference>
<dbReference type="InterPro" id="IPR006153">
    <property type="entry name" value="Cation/H_exchanger_TM"/>
</dbReference>
<dbReference type="FunFam" id="2.10.110.10:FF:000072">
    <property type="entry name" value="Four and a half LIM domains protein 1"/>
    <property type="match status" value="1"/>
</dbReference>
<dbReference type="Gene3D" id="6.10.140.1330">
    <property type="match status" value="1"/>
</dbReference>
<feature type="transmembrane region" description="Helical" evidence="22">
    <location>
        <begin position="237"/>
        <end position="255"/>
    </location>
</feature>
<feature type="transmembrane region" description="Helical" evidence="22">
    <location>
        <begin position="195"/>
        <end position="217"/>
    </location>
</feature>